<dbReference type="Ensembl" id="ENSSPUT00000025768.1">
    <property type="protein sequence ID" value="ENSSPUP00000024160.1"/>
    <property type="gene ID" value="ENSSPUG00000018510.1"/>
</dbReference>
<accession>A0A8D0HSY4</accession>
<dbReference type="OMA" id="ITXAFSE"/>
<feature type="compositionally biased region" description="Polar residues" evidence="1">
    <location>
        <begin position="72"/>
        <end position="82"/>
    </location>
</feature>
<feature type="compositionally biased region" description="Low complexity" evidence="1">
    <location>
        <begin position="211"/>
        <end position="220"/>
    </location>
</feature>
<keyword evidence="3" id="KW-1185">Reference proteome</keyword>
<dbReference type="Proteomes" id="UP000694392">
    <property type="component" value="Unplaced"/>
</dbReference>
<dbReference type="AlphaFoldDB" id="A0A8D0HSY4"/>
<feature type="compositionally biased region" description="Basic and acidic residues" evidence="1">
    <location>
        <begin position="41"/>
        <end position="63"/>
    </location>
</feature>
<feature type="region of interest" description="Disordered" evidence="1">
    <location>
        <begin position="108"/>
        <end position="141"/>
    </location>
</feature>
<sequence length="429" mass="45432">MMPRIVNVTSLATEGGMSLSLDVKKNTSATPDPDDTQTPEHSSKAESHETRLSEDILSEERAKTSCGEGKNTMDSTQAFFGNKDNSFPQILNVTSVKDSPESFAKKLGIGEFVGSQERRKQTDQGGERPKSKDSSFRKLPVKDLKDSRIEMELRKAASAIEEADLDSSELLGSIEENDDTDETLTSLLNEIAFLNQQLNDDASGMSELPTSMSSDFSSGDSETRRGAASDLTVADGSSFQFGPLGGSFKDLGVVRESSGSISPLLLHLEDDDLTDGERNSAEASAEADMLKIVIGSGTKDPLASLSVTGSGNGKTLDSLAAETATVSPPILQMKTNQEAGNSDTLWRPMPKLAPLGLKVTNLPVDSEGQSTKVMPLLAPVVAKLAPIGLKTTLSITGQEGQDSKAMPTLAPVVAKSNSTETLPSNSSDK</sequence>
<feature type="compositionally biased region" description="Polar residues" evidence="1">
    <location>
        <begin position="415"/>
        <end position="429"/>
    </location>
</feature>
<organism evidence="2 3">
    <name type="scientific">Sphenodon punctatus</name>
    <name type="common">Tuatara</name>
    <name type="synonym">Hatteria punctata</name>
    <dbReference type="NCBI Taxonomy" id="8508"/>
    <lineage>
        <taxon>Eukaryota</taxon>
        <taxon>Metazoa</taxon>
        <taxon>Chordata</taxon>
        <taxon>Craniata</taxon>
        <taxon>Vertebrata</taxon>
        <taxon>Euteleostomi</taxon>
        <taxon>Lepidosauria</taxon>
        <taxon>Sphenodontia</taxon>
        <taxon>Sphenodontidae</taxon>
        <taxon>Sphenodon</taxon>
    </lineage>
</organism>
<feature type="region of interest" description="Disordered" evidence="1">
    <location>
        <begin position="397"/>
        <end position="429"/>
    </location>
</feature>
<evidence type="ECO:0000256" key="1">
    <source>
        <dbReference type="SAM" id="MobiDB-lite"/>
    </source>
</evidence>
<evidence type="ECO:0000313" key="2">
    <source>
        <dbReference type="Ensembl" id="ENSSPUP00000024160.1"/>
    </source>
</evidence>
<reference evidence="2" key="2">
    <citation type="submission" date="2025-09" db="UniProtKB">
        <authorList>
            <consortium name="Ensembl"/>
        </authorList>
    </citation>
    <scope>IDENTIFICATION</scope>
</reference>
<reference evidence="2" key="1">
    <citation type="submission" date="2025-08" db="UniProtKB">
        <authorList>
            <consortium name="Ensembl"/>
        </authorList>
    </citation>
    <scope>IDENTIFICATION</scope>
</reference>
<name>A0A8D0HSY4_SPHPU</name>
<proteinExistence type="predicted"/>
<protein>
    <submittedName>
        <fullName evidence="2">Uncharacterized protein</fullName>
    </submittedName>
</protein>
<feature type="region of interest" description="Disordered" evidence="1">
    <location>
        <begin position="19"/>
        <end position="82"/>
    </location>
</feature>
<evidence type="ECO:0000313" key="3">
    <source>
        <dbReference type="Proteomes" id="UP000694392"/>
    </source>
</evidence>
<feature type="compositionally biased region" description="Basic and acidic residues" evidence="1">
    <location>
        <begin position="116"/>
        <end position="141"/>
    </location>
</feature>
<feature type="region of interest" description="Disordered" evidence="1">
    <location>
        <begin position="202"/>
        <end position="230"/>
    </location>
</feature>